<feature type="transmembrane region" description="Helical" evidence="2">
    <location>
        <begin position="34"/>
        <end position="57"/>
    </location>
</feature>
<feature type="region of interest" description="Disordered" evidence="1">
    <location>
        <begin position="66"/>
        <end position="120"/>
    </location>
</feature>
<feature type="compositionally biased region" description="Low complexity" evidence="1">
    <location>
        <begin position="83"/>
        <end position="120"/>
    </location>
</feature>
<dbReference type="EMBL" id="CP163302">
    <property type="protein sequence ID" value="XDP45979.1"/>
    <property type="molecule type" value="Genomic_DNA"/>
</dbReference>
<keyword evidence="4" id="KW-0378">Hydrolase</keyword>
<evidence type="ECO:0000256" key="2">
    <source>
        <dbReference type="SAM" id="Phobius"/>
    </source>
</evidence>
<feature type="compositionally biased region" description="Basic and acidic residues" evidence="1">
    <location>
        <begin position="13"/>
        <end position="23"/>
    </location>
</feature>
<dbReference type="PANTHER" id="PTHR46825:SF7">
    <property type="entry name" value="D-ALANYL-D-ALANINE CARBOXYPEPTIDASE"/>
    <property type="match status" value="1"/>
</dbReference>
<gene>
    <name evidence="4" type="ORF">AB5L97_02865</name>
</gene>
<dbReference type="InterPro" id="IPR001466">
    <property type="entry name" value="Beta-lactam-related"/>
</dbReference>
<dbReference type="AlphaFoldDB" id="A0AB39L4X2"/>
<evidence type="ECO:0000313" key="4">
    <source>
        <dbReference type="EMBL" id="XDP45979.1"/>
    </source>
</evidence>
<dbReference type="SUPFAM" id="SSF56601">
    <property type="entry name" value="beta-lactamase/transpeptidase-like"/>
    <property type="match status" value="1"/>
</dbReference>
<sequence length="476" mass="48724">MGHGTGASRRTGGLRDPRRESRRGSRPHARRRRLVVTAIAALVVLAAGTAAFVGIGAEENLAEASHPAAAAASGGRDLPTTPPTAKAPASRSTKPKSASPAPSSPTAPAGAAPSAAGSAQPAWQTMPAAIADAVDAYAEDQGAAGIAVAVSTGTGATAQSRYLATTGQAAADTPWSTDTRSAFRSITKSFVGTVVLQLVGEGKLGLDDPVSTFVPSVAQVQYDGAAAGGQITVREALEMRTGLTEFSGTQEFSDQLDADYTRAFTDDELLGYAFDESLDFAPGTQYAYSNTNYVLLGAIIQSITGQPWDQAVQSRILGPLGLTSVAYSGSAQPAAPVATPYEFSDAGLESLAQVSPSLYGASGGYFGTIGDLLSWGRALGSGALVTPALQQARFTAVSDPETEDPGSPDYSGYGLAAGTIDGWWGHTGTGLGYESLTMYNPATGMTISILINTQLPNPNGPAVLFKQLEQRLAALS</sequence>
<dbReference type="RefSeq" id="WP_369046382.1">
    <property type="nucleotide sequence ID" value="NZ_CP163302.1"/>
</dbReference>
<evidence type="ECO:0000256" key="1">
    <source>
        <dbReference type="SAM" id="MobiDB-lite"/>
    </source>
</evidence>
<dbReference type="KEGG" id="spue:AB5L97_02865"/>
<dbReference type="PANTHER" id="PTHR46825">
    <property type="entry name" value="D-ALANYL-D-ALANINE-CARBOXYPEPTIDASE/ENDOPEPTIDASE AMPH"/>
    <property type="match status" value="1"/>
</dbReference>
<dbReference type="EC" id="3.-.-.-" evidence="4"/>
<evidence type="ECO:0000259" key="3">
    <source>
        <dbReference type="Pfam" id="PF00144"/>
    </source>
</evidence>
<accession>A0AB39L4X2</accession>
<organism evidence="4">
    <name type="scientific">Sinomonas puerhi</name>
    <dbReference type="NCBI Taxonomy" id="3238584"/>
    <lineage>
        <taxon>Bacteria</taxon>
        <taxon>Bacillati</taxon>
        <taxon>Actinomycetota</taxon>
        <taxon>Actinomycetes</taxon>
        <taxon>Micrococcales</taxon>
        <taxon>Micrococcaceae</taxon>
        <taxon>Sinomonas</taxon>
    </lineage>
</organism>
<dbReference type="Gene3D" id="3.40.710.10">
    <property type="entry name" value="DD-peptidase/beta-lactamase superfamily"/>
    <property type="match status" value="1"/>
</dbReference>
<dbReference type="Pfam" id="PF00144">
    <property type="entry name" value="Beta-lactamase"/>
    <property type="match status" value="1"/>
</dbReference>
<dbReference type="InterPro" id="IPR012338">
    <property type="entry name" value="Beta-lactam/transpept-like"/>
</dbReference>
<keyword evidence="2" id="KW-0812">Transmembrane</keyword>
<keyword evidence="2" id="KW-0472">Membrane</keyword>
<protein>
    <submittedName>
        <fullName evidence="4">Serine hydrolase domain-containing protein</fullName>
        <ecNumber evidence="4">3.-.-.-</ecNumber>
    </submittedName>
</protein>
<keyword evidence="2" id="KW-1133">Transmembrane helix</keyword>
<feature type="region of interest" description="Disordered" evidence="1">
    <location>
        <begin position="1"/>
        <end position="29"/>
    </location>
</feature>
<dbReference type="InterPro" id="IPR050491">
    <property type="entry name" value="AmpC-like"/>
</dbReference>
<proteinExistence type="predicted"/>
<dbReference type="GO" id="GO:0016787">
    <property type="term" value="F:hydrolase activity"/>
    <property type="evidence" value="ECO:0007669"/>
    <property type="project" value="UniProtKB-KW"/>
</dbReference>
<reference evidence="4" key="1">
    <citation type="submission" date="2024-07" db="EMBL/GenBank/DDBJ databases">
        <authorList>
            <person name="fu j."/>
        </authorList>
    </citation>
    <scope>NUCLEOTIDE SEQUENCE</scope>
    <source>
        <strain evidence="4">P10A9</strain>
    </source>
</reference>
<feature type="domain" description="Beta-lactamase-related" evidence="3">
    <location>
        <begin position="131"/>
        <end position="461"/>
    </location>
</feature>
<name>A0AB39L4X2_9MICC</name>